<dbReference type="PROSITE" id="PS00041">
    <property type="entry name" value="HTH_ARAC_FAMILY_1"/>
    <property type="match status" value="1"/>
</dbReference>
<dbReference type="Pfam" id="PF12833">
    <property type="entry name" value="HTH_18"/>
    <property type="match status" value="1"/>
</dbReference>
<dbReference type="EMBL" id="AP024169">
    <property type="protein sequence ID" value="BCN30789.1"/>
    <property type="molecule type" value="Genomic_DNA"/>
</dbReference>
<keyword evidence="2" id="KW-0238">DNA-binding</keyword>
<dbReference type="Pfam" id="PF02311">
    <property type="entry name" value="AraC_binding"/>
    <property type="match status" value="1"/>
</dbReference>
<dbReference type="SUPFAM" id="SSF51215">
    <property type="entry name" value="Regulatory protein AraC"/>
    <property type="match status" value="1"/>
</dbReference>
<dbReference type="AlphaFoldDB" id="A0A7R7EL46"/>
<organism evidence="5 6">
    <name type="scientific">Anaeromicropila herbilytica</name>
    <dbReference type="NCBI Taxonomy" id="2785025"/>
    <lineage>
        <taxon>Bacteria</taxon>
        <taxon>Bacillati</taxon>
        <taxon>Bacillota</taxon>
        <taxon>Clostridia</taxon>
        <taxon>Lachnospirales</taxon>
        <taxon>Lachnospiraceae</taxon>
        <taxon>Anaeromicropila</taxon>
    </lineage>
</organism>
<keyword evidence="6" id="KW-1185">Reference proteome</keyword>
<dbReference type="InterPro" id="IPR009057">
    <property type="entry name" value="Homeodomain-like_sf"/>
</dbReference>
<dbReference type="InterPro" id="IPR018062">
    <property type="entry name" value="HTH_AraC-typ_CS"/>
</dbReference>
<protein>
    <submittedName>
        <fullName evidence="5">Putative HTH-type transcriptional regulator YisR</fullName>
    </submittedName>
</protein>
<dbReference type="GO" id="GO:0003700">
    <property type="term" value="F:DNA-binding transcription factor activity"/>
    <property type="evidence" value="ECO:0007669"/>
    <property type="project" value="InterPro"/>
</dbReference>
<keyword evidence="1" id="KW-0805">Transcription regulation</keyword>
<evidence type="ECO:0000313" key="6">
    <source>
        <dbReference type="Proteomes" id="UP000595897"/>
    </source>
</evidence>
<dbReference type="PROSITE" id="PS01124">
    <property type="entry name" value="HTH_ARAC_FAMILY_2"/>
    <property type="match status" value="1"/>
</dbReference>
<dbReference type="Gene3D" id="1.10.10.60">
    <property type="entry name" value="Homeodomain-like"/>
    <property type="match status" value="2"/>
</dbReference>
<dbReference type="RefSeq" id="WP_271715984.1">
    <property type="nucleotide sequence ID" value="NZ_AP024169.1"/>
</dbReference>
<dbReference type="Proteomes" id="UP000595897">
    <property type="component" value="Chromosome"/>
</dbReference>
<sequence length="292" mass="34033">MNKDCCCQIPCNSLPMVGETDFGLALKPYVHCDRIADYHVLIYLLKGEMEIIEEGVTYLLTPGTLFFLKSGLHHWGEKPFKANTAWYYIHFYTNEIGSNMQPLELRDSITYNKSLSLDQFRYYITLPKILHLPIGNNLETDLEKLIGLFHDSKQTSLVRMNLSLWNILLNCFELGQGKSENAKEDSRTKEMINYLEHNYTRNFTSTELEEVMGLTYKYVGTFFKENTGMTIKEYQLMLRIGRSVKLLCETDMPIAEIAAQTGFYDSFYFSKIFKREKGISPRKFRNTYIPKI</sequence>
<proteinExistence type="predicted"/>
<dbReference type="SMART" id="SM00342">
    <property type="entry name" value="HTH_ARAC"/>
    <property type="match status" value="1"/>
</dbReference>
<dbReference type="PANTHER" id="PTHR43280:SF2">
    <property type="entry name" value="HTH-TYPE TRANSCRIPTIONAL REGULATOR EXSA"/>
    <property type="match status" value="1"/>
</dbReference>
<evidence type="ECO:0000256" key="2">
    <source>
        <dbReference type="ARBA" id="ARBA00023125"/>
    </source>
</evidence>
<evidence type="ECO:0000256" key="1">
    <source>
        <dbReference type="ARBA" id="ARBA00023015"/>
    </source>
</evidence>
<dbReference type="InterPro" id="IPR037923">
    <property type="entry name" value="HTH-like"/>
</dbReference>
<dbReference type="InterPro" id="IPR018060">
    <property type="entry name" value="HTH_AraC"/>
</dbReference>
<feature type="domain" description="HTH araC/xylS-type" evidence="4">
    <location>
        <begin position="189"/>
        <end position="287"/>
    </location>
</feature>
<dbReference type="PANTHER" id="PTHR43280">
    <property type="entry name" value="ARAC-FAMILY TRANSCRIPTIONAL REGULATOR"/>
    <property type="match status" value="1"/>
</dbReference>
<dbReference type="KEGG" id="ahb:bsdtb5_20840"/>
<gene>
    <name evidence="5" type="primary">yisR</name>
    <name evidence="5" type="ORF">bsdtb5_20840</name>
</gene>
<reference evidence="5 6" key="1">
    <citation type="submission" date="2020-11" db="EMBL/GenBank/DDBJ databases">
        <title>Draft genome sequencing of a Lachnospiraceae strain isolated from anoxic soil subjected to BSD treatment.</title>
        <authorList>
            <person name="Uek A."/>
            <person name="Tonouchi A."/>
        </authorList>
    </citation>
    <scope>NUCLEOTIDE SEQUENCE [LARGE SCALE GENOMIC DNA]</scope>
    <source>
        <strain evidence="5 6">TB5</strain>
    </source>
</reference>
<evidence type="ECO:0000256" key="3">
    <source>
        <dbReference type="ARBA" id="ARBA00023163"/>
    </source>
</evidence>
<dbReference type="GO" id="GO:0043565">
    <property type="term" value="F:sequence-specific DNA binding"/>
    <property type="evidence" value="ECO:0007669"/>
    <property type="project" value="InterPro"/>
</dbReference>
<accession>A0A7R7EL46</accession>
<dbReference type="SUPFAM" id="SSF46689">
    <property type="entry name" value="Homeodomain-like"/>
    <property type="match status" value="1"/>
</dbReference>
<name>A0A7R7EL46_9FIRM</name>
<evidence type="ECO:0000259" key="4">
    <source>
        <dbReference type="PROSITE" id="PS01124"/>
    </source>
</evidence>
<dbReference type="InterPro" id="IPR003313">
    <property type="entry name" value="AraC-bd"/>
</dbReference>
<evidence type="ECO:0000313" key="5">
    <source>
        <dbReference type="EMBL" id="BCN30789.1"/>
    </source>
</evidence>
<keyword evidence="3" id="KW-0804">Transcription</keyword>
<dbReference type="PRINTS" id="PR00032">
    <property type="entry name" value="HTHARAC"/>
</dbReference>
<dbReference type="InterPro" id="IPR020449">
    <property type="entry name" value="Tscrpt_reg_AraC-type_HTH"/>
</dbReference>